<feature type="transmembrane region" description="Helical" evidence="6">
    <location>
        <begin position="191"/>
        <end position="208"/>
    </location>
</feature>
<feature type="transmembrane region" description="Helical" evidence="6">
    <location>
        <begin position="46"/>
        <end position="68"/>
    </location>
</feature>
<evidence type="ECO:0000256" key="4">
    <source>
        <dbReference type="ARBA" id="ARBA00022989"/>
    </source>
</evidence>
<evidence type="ECO:0000256" key="5">
    <source>
        <dbReference type="ARBA" id="ARBA00023136"/>
    </source>
</evidence>
<comment type="subcellular location">
    <subcellularLocation>
        <location evidence="1">Endomembrane system</location>
        <topology evidence="1">Multi-pass membrane protein</topology>
    </subcellularLocation>
</comment>
<feature type="domain" description="EamA" evidence="7">
    <location>
        <begin position="12"/>
        <end position="149"/>
    </location>
</feature>
<evidence type="ECO:0000256" key="6">
    <source>
        <dbReference type="SAM" id="Phobius"/>
    </source>
</evidence>
<feature type="transmembrane region" description="Helical" evidence="6">
    <location>
        <begin position="220"/>
        <end position="241"/>
    </location>
</feature>
<feature type="transmembrane region" description="Helical" evidence="6">
    <location>
        <begin position="131"/>
        <end position="149"/>
    </location>
</feature>
<organism evidence="8 9">
    <name type="scientific">Lacticaseibacillus pabuli</name>
    <dbReference type="NCBI Taxonomy" id="3025672"/>
    <lineage>
        <taxon>Bacteria</taxon>
        <taxon>Bacillati</taxon>
        <taxon>Bacillota</taxon>
        <taxon>Bacilli</taxon>
        <taxon>Lactobacillales</taxon>
        <taxon>Lactobacillaceae</taxon>
        <taxon>Lacticaseibacillus</taxon>
    </lineage>
</organism>
<dbReference type="EMBL" id="CP117884">
    <property type="protein sequence ID" value="WDF82634.1"/>
    <property type="molecule type" value="Genomic_DNA"/>
</dbReference>
<dbReference type="PANTHER" id="PTHR32322:SF2">
    <property type="entry name" value="EAMA DOMAIN-CONTAINING PROTEIN"/>
    <property type="match status" value="1"/>
</dbReference>
<dbReference type="SUPFAM" id="SSF103481">
    <property type="entry name" value="Multidrug resistance efflux transporter EmrE"/>
    <property type="match status" value="2"/>
</dbReference>
<dbReference type="InterPro" id="IPR050638">
    <property type="entry name" value="AA-Vitamin_Transporters"/>
</dbReference>
<dbReference type="Pfam" id="PF00892">
    <property type="entry name" value="EamA"/>
    <property type="match status" value="2"/>
</dbReference>
<evidence type="ECO:0000313" key="9">
    <source>
        <dbReference type="Proteomes" id="UP001220377"/>
    </source>
</evidence>
<gene>
    <name evidence="8" type="ORF">PQ472_12185</name>
</gene>
<keyword evidence="3 6" id="KW-0812">Transmembrane</keyword>
<keyword evidence="9" id="KW-1185">Reference proteome</keyword>
<evidence type="ECO:0000313" key="8">
    <source>
        <dbReference type="EMBL" id="WDF82634.1"/>
    </source>
</evidence>
<feature type="domain" description="EamA" evidence="7">
    <location>
        <begin position="163"/>
        <end position="294"/>
    </location>
</feature>
<feature type="transmembrane region" description="Helical" evidence="6">
    <location>
        <begin position="12"/>
        <end position="34"/>
    </location>
</feature>
<dbReference type="RefSeq" id="WP_274260242.1">
    <property type="nucleotide sequence ID" value="NZ_CP117884.1"/>
</dbReference>
<dbReference type="InterPro" id="IPR037185">
    <property type="entry name" value="EmrE-like"/>
</dbReference>
<evidence type="ECO:0000256" key="1">
    <source>
        <dbReference type="ARBA" id="ARBA00004127"/>
    </source>
</evidence>
<protein>
    <submittedName>
        <fullName evidence="8">DMT family transporter</fullName>
    </submittedName>
</protein>
<keyword evidence="4 6" id="KW-1133">Transmembrane helix</keyword>
<proteinExistence type="inferred from homology"/>
<evidence type="ECO:0000259" key="7">
    <source>
        <dbReference type="Pfam" id="PF00892"/>
    </source>
</evidence>
<name>A0ABY7WR15_9LACO</name>
<sequence length="312" mass="33553">MNKQTKQRATRAVLGASIGACMWGVGGFCSNILFKTTAISPSWLVSVRLTVAGLLMLIFARISGIPIFDIWKHKGKRLRLIAFGLGGVFAAQLTYMLAIYYGNAAIATIMLSLVPGMITVLIAVRTRAVPRLIDTVAVIAALLGVFFLVTDGNVAHLHVAPLALFWGLGAALTGVAYTLLPRPLLNDDSPLVVVGWGLLVGSVAGNLVEPIWHVPSGVRPIGWFALAFIVLGGTFLSYALYVSSLKTIRPATAGMVGNFEPLTATTLSVIFLNLDFHFLQFAGIVIVLLAVLMMGWQPKSKRNQIQQRLRGE</sequence>
<accession>A0ABY7WR15</accession>
<dbReference type="PANTHER" id="PTHR32322">
    <property type="entry name" value="INNER MEMBRANE TRANSPORTER"/>
    <property type="match status" value="1"/>
</dbReference>
<reference evidence="8 9" key="1">
    <citation type="submission" date="2023-02" db="EMBL/GenBank/DDBJ databases">
        <title>Genome sequence of Lacticaseibacillus sp. KACC 23028.</title>
        <authorList>
            <person name="Kim S."/>
            <person name="Heo J."/>
            <person name="Kwon S.-W."/>
        </authorList>
    </citation>
    <scope>NUCLEOTIDE SEQUENCE [LARGE SCALE GENOMIC DNA]</scope>
    <source>
        <strain evidence="8 9">KACC 23028</strain>
    </source>
</reference>
<feature type="transmembrane region" description="Helical" evidence="6">
    <location>
        <begin position="80"/>
        <end position="98"/>
    </location>
</feature>
<feature type="transmembrane region" description="Helical" evidence="6">
    <location>
        <begin position="278"/>
        <end position="296"/>
    </location>
</feature>
<dbReference type="InterPro" id="IPR000620">
    <property type="entry name" value="EamA_dom"/>
</dbReference>
<evidence type="ECO:0000256" key="3">
    <source>
        <dbReference type="ARBA" id="ARBA00022692"/>
    </source>
</evidence>
<comment type="similarity">
    <text evidence="2">Belongs to the EamA transporter family.</text>
</comment>
<dbReference type="Proteomes" id="UP001220377">
    <property type="component" value="Chromosome"/>
</dbReference>
<feature type="transmembrane region" description="Helical" evidence="6">
    <location>
        <begin position="155"/>
        <end position="179"/>
    </location>
</feature>
<evidence type="ECO:0000256" key="2">
    <source>
        <dbReference type="ARBA" id="ARBA00007362"/>
    </source>
</evidence>
<feature type="transmembrane region" description="Helical" evidence="6">
    <location>
        <begin position="253"/>
        <end position="272"/>
    </location>
</feature>
<feature type="transmembrane region" description="Helical" evidence="6">
    <location>
        <begin position="104"/>
        <end position="124"/>
    </location>
</feature>
<keyword evidence="5 6" id="KW-0472">Membrane</keyword>